<dbReference type="AlphaFoldDB" id="A0AA40ZZU4"/>
<dbReference type="RefSeq" id="WP_056437757.1">
    <property type="nucleotide sequence ID" value="NZ_JACHNX010000021.1"/>
</dbReference>
<keyword evidence="3" id="KW-1185">Reference proteome</keyword>
<name>A0AA40ZZU4_9SPHN</name>
<evidence type="ECO:0000313" key="4">
    <source>
        <dbReference type="Proteomes" id="UP000704529"/>
    </source>
</evidence>
<dbReference type="EMBL" id="JACHNX010000021">
    <property type="protein sequence ID" value="MBB4611213.1"/>
    <property type="molecule type" value="Genomic_DNA"/>
</dbReference>
<evidence type="ECO:0000313" key="3">
    <source>
        <dbReference type="Proteomes" id="UP000584663"/>
    </source>
</evidence>
<dbReference type="Proteomes" id="UP000584663">
    <property type="component" value="Unassembled WGS sequence"/>
</dbReference>
<gene>
    <name evidence="1" type="ORF">GGQ89_003456</name>
    <name evidence="2" type="ORF">JYA60_03970</name>
</gene>
<accession>A0AA40ZZU4</accession>
<evidence type="ECO:0000313" key="2">
    <source>
        <dbReference type="EMBL" id="MBN3557385.1"/>
    </source>
</evidence>
<reference evidence="2" key="2">
    <citation type="submission" date="2021-01" db="EMBL/GenBank/DDBJ databases">
        <title>Genome Sequencing of Type Strains.</title>
        <authorList>
            <person name="Lemaire J.F."/>
            <person name="Inderbitzin P."/>
            <person name="Collins S.B."/>
            <person name="Wespe N."/>
            <person name="Knight-Connoni V."/>
        </authorList>
    </citation>
    <scope>NUCLEOTIDE SEQUENCE</scope>
    <source>
        <strain evidence="2">DSM 14562</strain>
    </source>
</reference>
<evidence type="ECO:0000313" key="1">
    <source>
        <dbReference type="EMBL" id="MBB4611213.1"/>
    </source>
</evidence>
<reference evidence="1 3" key="1">
    <citation type="submission" date="2020-08" db="EMBL/GenBank/DDBJ databases">
        <title>Genomic Encyclopedia of Type Strains, Phase IV (KMG-IV): sequencing the most valuable type-strain genomes for metagenomic binning, comparative biology and taxonomic classification.</title>
        <authorList>
            <person name="Goeker M."/>
        </authorList>
    </citation>
    <scope>NUCLEOTIDE SEQUENCE [LARGE SCALE GENOMIC DNA]</scope>
    <source>
        <strain evidence="1 3">DSM 14562</strain>
    </source>
</reference>
<sequence>MGLALADLPDWPAGMNRETALAYTGIGEAQLREWEKTGKVNFRPRGPKGAMLALRSDLDTALADLFNSDLAEDLGFA</sequence>
<dbReference type="Proteomes" id="UP000704529">
    <property type="component" value="Unassembled WGS sequence"/>
</dbReference>
<protein>
    <submittedName>
        <fullName evidence="2">Uncharacterized protein</fullName>
    </submittedName>
</protein>
<comment type="caution">
    <text evidence="2">The sequence shown here is derived from an EMBL/GenBank/DDBJ whole genome shotgun (WGS) entry which is preliminary data.</text>
</comment>
<organism evidence="2 4">
    <name type="scientific">Sphingomonas yabuuchiae</name>
    <dbReference type="NCBI Taxonomy" id="172044"/>
    <lineage>
        <taxon>Bacteria</taxon>
        <taxon>Pseudomonadati</taxon>
        <taxon>Pseudomonadota</taxon>
        <taxon>Alphaproteobacteria</taxon>
        <taxon>Sphingomonadales</taxon>
        <taxon>Sphingomonadaceae</taxon>
        <taxon>Sphingomonas</taxon>
    </lineage>
</organism>
<dbReference type="EMBL" id="JAFHKU010000114">
    <property type="protein sequence ID" value="MBN3557385.1"/>
    <property type="molecule type" value="Genomic_DNA"/>
</dbReference>
<proteinExistence type="predicted"/>